<dbReference type="Pfam" id="PF00378">
    <property type="entry name" value="ECH_1"/>
    <property type="match status" value="1"/>
</dbReference>
<dbReference type="InterPro" id="IPR001753">
    <property type="entry name" value="Enoyl-CoA_hydra/iso"/>
</dbReference>
<dbReference type="Proteomes" id="UP000295292">
    <property type="component" value="Unassembled WGS sequence"/>
</dbReference>
<dbReference type="PANTHER" id="PTHR42964">
    <property type="entry name" value="ENOYL-COA HYDRATASE"/>
    <property type="match status" value="1"/>
</dbReference>
<dbReference type="EMBL" id="SNYV01000020">
    <property type="protein sequence ID" value="TDQ72198.1"/>
    <property type="molecule type" value="Genomic_DNA"/>
</dbReference>
<evidence type="ECO:0000313" key="2">
    <source>
        <dbReference type="EMBL" id="TDQ72198.1"/>
    </source>
</evidence>
<organism evidence="2 3">
    <name type="scientific">Sphingobacterium yanglingense</name>
    <dbReference type="NCBI Taxonomy" id="1437280"/>
    <lineage>
        <taxon>Bacteria</taxon>
        <taxon>Pseudomonadati</taxon>
        <taxon>Bacteroidota</taxon>
        <taxon>Sphingobacteriia</taxon>
        <taxon>Sphingobacteriales</taxon>
        <taxon>Sphingobacteriaceae</taxon>
        <taxon>Sphingobacterium</taxon>
    </lineage>
</organism>
<sequence length="235" mass="26400">MGEYKYIKVEIDRYICKVVLARPGKRNAFTPTMVNEIHHVFQKVNGDDAIKVVLIEAEGPVFCAGMDLKTFEDAGLDDVNPTIINENISLGEVFERLYKPSIAIMEGNVIAGGFLIALGCTYVFATPDVKFRLPELDLGIFPFQVMASLLKIMSEKQVLQLCLDTEYFDFERARDLGLVDGVLDRKELDILIGSFENKSVRALKEGIKSLRAIKSIPAQDQFTYLKEVLDNLKRG</sequence>
<dbReference type="InterPro" id="IPR029045">
    <property type="entry name" value="ClpP/crotonase-like_dom_sf"/>
</dbReference>
<dbReference type="OrthoDB" id="9775794at2"/>
<dbReference type="AlphaFoldDB" id="A0A4R6W6B9"/>
<evidence type="ECO:0000256" key="1">
    <source>
        <dbReference type="ARBA" id="ARBA00005254"/>
    </source>
</evidence>
<protein>
    <submittedName>
        <fullName evidence="2">Methylglutaconyl-CoA hydratase</fullName>
    </submittedName>
</protein>
<dbReference type="PANTHER" id="PTHR42964:SF1">
    <property type="entry name" value="POLYKETIDE BIOSYNTHESIS ENOYL-COA HYDRATASE PKSH-RELATED"/>
    <property type="match status" value="1"/>
</dbReference>
<dbReference type="InterPro" id="IPR051683">
    <property type="entry name" value="Enoyl-CoA_Hydratase/Isomerase"/>
</dbReference>
<gene>
    <name evidence="2" type="ORF">CLV99_4661</name>
</gene>
<dbReference type="SUPFAM" id="SSF52096">
    <property type="entry name" value="ClpP/crotonase"/>
    <property type="match status" value="1"/>
</dbReference>
<dbReference type="CDD" id="cd06558">
    <property type="entry name" value="crotonase-like"/>
    <property type="match status" value="1"/>
</dbReference>
<reference evidence="2 3" key="1">
    <citation type="submission" date="2019-03" db="EMBL/GenBank/DDBJ databases">
        <title>Genomic Encyclopedia of Archaeal and Bacterial Type Strains, Phase II (KMG-II): from individual species to whole genera.</title>
        <authorList>
            <person name="Goeker M."/>
        </authorList>
    </citation>
    <scope>NUCLEOTIDE SEQUENCE [LARGE SCALE GENOMIC DNA]</scope>
    <source>
        <strain evidence="2 3">DSM 28353</strain>
    </source>
</reference>
<dbReference type="Gene3D" id="3.90.226.10">
    <property type="entry name" value="2-enoyl-CoA Hydratase, Chain A, domain 1"/>
    <property type="match status" value="1"/>
</dbReference>
<name>A0A4R6W6B9_9SPHI</name>
<keyword evidence="3" id="KW-1185">Reference proteome</keyword>
<comment type="similarity">
    <text evidence="1">Belongs to the enoyl-CoA hydratase/isomerase family.</text>
</comment>
<comment type="caution">
    <text evidence="2">The sequence shown here is derived from an EMBL/GenBank/DDBJ whole genome shotgun (WGS) entry which is preliminary data.</text>
</comment>
<dbReference type="RefSeq" id="WP_133586787.1">
    <property type="nucleotide sequence ID" value="NZ_SNYV01000020.1"/>
</dbReference>
<proteinExistence type="inferred from homology"/>
<evidence type="ECO:0000313" key="3">
    <source>
        <dbReference type="Proteomes" id="UP000295292"/>
    </source>
</evidence>
<accession>A0A4R6W6B9</accession>
<dbReference type="GO" id="GO:0003824">
    <property type="term" value="F:catalytic activity"/>
    <property type="evidence" value="ECO:0007669"/>
    <property type="project" value="UniProtKB-ARBA"/>
</dbReference>